<organism evidence="3 4">
    <name type="scientific">Massilia aerilata</name>
    <dbReference type="NCBI Taxonomy" id="453817"/>
    <lineage>
        <taxon>Bacteria</taxon>
        <taxon>Pseudomonadati</taxon>
        <taxon>Pseudomonadota</taxon>
        <taxon>Betaproteobacteria</taxon>
        <taxon>Burkholderiales</taxon>
        <taxon>Oxalobacteraceae</taxon>
        <taxon>Telluria group</taxon>
        <taxon>Massilia</taxon>
    </lineage>
</organism>
<comment type="caution">
    <text evidence="3">The sequence shown here is derived from an EMBL/GenBank/DDBJ whole genome shotgun (WGS) entry which is preliminary data.</text>
</comment>
<protein>
    <recommendedName>
        <fullName evidence="2">RTX toxin-activating lysine-acyltransferase</fullName>
        <ecNumber evidence="2">2.3.1.-</ecNumber>
    </recommendedName>
</protein>
<dbReference type="EMBL" id="JBHSMZ010000016">
    <property type="protein sequence ID" value="MFC5550775.1"/>
    <property type="molecule type" value="Genomic_DNA"/>
</dbReference>
<dbReference type="Proteomes" id="UP001596086">
    <property type="component" value="Unassembled WGS sequence"/>
</dbReference>
<evidence type="ECO:0000313" key="4">
    <source>
        <dbReference type="Proteomes" id="UP001596086"/>
    </source>
</evidence>
<comment type="subcellular location">
    <subcellularLocation>
        <location evidence="2">Cytoplasm</location>
    </subcellularLocation>
</comment>
<reference evidence="4" key="1">
    <citation type="journal article" date="2019" name="Int. J. Syst. Evol. Microbiol.">
        <title>The Global Catalogue of Microorganisms (GCM) 10K type strain sequencing project: providing services to taxonomists for standard genome sequencing and annotation.</title>
        <authorList>
            <consortium name="The Broad Institute Genomics Platform"/>
            <consortium name="The Broad Institute Genome Sequencing Center for Infectious Disease"/>
            <person name="Wu L."/>
            <person name="Ma J."/>
        </authorList>
    </citation>
    <scope>NUCLEOTIDE SEQUENCE [LARGE SCALE GENOMIC DNA]</scope>
    <source>
        <strain evidence="4">CGMCC 4.5798</strain>
    </source>
</reference>
<keyword evidence="4" id="KW-1185">Reference proteome</keyword>
<accession>A0ABW0S499</accession>
<keyword evidence="2" id="KW-0204">Cytolysis</keyword>
<proteinExistence type="inferred from homology"/>
<comment type="function">
    <text evidence="2">Involved in fatty acylation of protoxin at internal lysine residues, thereby converting it to the active toxin.</text>
</comment>
<keyword evidence="2" id="KW-0963">Cytoplasm</keyword>
<evidence type="ECO:0000313" key="3">
    <source>
        <dbReference type="EMBL" id="MFC5550775.1"/>
    </source>
</evidence>
<dbReference type="RefSeq" id="WP_379773888.1">
    <property type="nucleotide sequence ID" value="NZ_JBHSMZ010000016.1"/>
</dbReference>
<evidence type="ECO:0000256" key="1">
    <source>
        <dbReference type="ARBA" id="ARBA00005686"/>
    </source>
</evidence>
<keyword evidence="2" id="KW-0012">Acyltransferase</keyword>
<gene>
    <name evidence="3" type="ORF">ACFPO9_19835</name>
</gene>
<dbReference type="InterPro" id="IPR003996">
    <property type="entry name" value="RTX_toxin-activating_protC_bac"/>
</dbReference>
<evidence type="ECO:0000256" key="2">
    <source>
        <dbReference type="RuleBase" id="RU368102"/>
    </source>
</evidence>
<sequence length="145" mass="16902">MKNFLLLHEDQAQSTVQSLGALTQIMTASKAHQTRDMAYFRHVINSLLAHDQIVILYNARKEAVAYYCWAFLAPDVEKRVISTGQWNLHISEWNEGTSLWLVDLAAPFGHINMVVRNMKQRFITQPRIRYGRIQATRYVVREIQK</sequence>
<dbReference type="Pfam" id="PF02794">
    <property type="entry name" value="HlyC"/>
    <property type="match status" value="1"/>
</dbReference>
<keyword evidence="2" id="KW-0808">Transferase</keyword>
<name>A0ABW0S499_9BURK</name>
<dbReference type="EC" id="2.3.1.-" evidence="2"/>
<comment type="similarity">
    <text evidence="1 2">Belongs to the RTX toxin acyltransferase family.</text>
</comment>